<organism evidence="1 2">
    <name type="scientific">[Lactobacillus] rogosae</name>
    <dbReference type="NCBI Taxonomy" id="706562"/>
    <lineage>
        <taxon>Bacteria</taxon>
        <taxon>Bacillati</taxon>
        <taxon>Bacillota</taxon>
        <taxon>Clostridia</taxon>
        <taxon>Lachnospirales</taxon>
        <taxon>Lachnospiraceae</taxon>
        <taxon>Lachnospira</taxon>
    </lineage>
</organism>
<evidence type="ECO:0000313" key="1">
    <source>
        <dbReference type="EMBL" id="MEQ2380499.1"/>
    </source>
</evidence>
<dbReference type="Gene3D" id="3.40.50.300">
    <property type="entry name" value="P-loop containing nucleotide triphosphate hydrolases"/>
    <property type="match status" value="1"/>
</dbReference>
<name>A0ABV1BY68_9FIRM</name>
<dbReference type="RefSeq" id="WP_022502466.1">
    <property type="nucleotide sequence ID" value="NZ_DAWCMB010000155.1"/>
</dbReference>
<proteinExistence type="predicted"/>
<comment type="caution">
    <text evidence="1">The sequence shown here is derived from an EMBL/GenBank/DDBJ whole genome shotgun (WGS) entry which is preliminary data.</text>
</comment>
<evidence type="ECO:0008006" key="3">
    <source>
        <dbReference type="Google" id="ProtNLM"/>
    </source>
</evidence>
<dbReference type="Gene3D" id="3.40.50.10850">
    <property type="entry name" value="Ntrc-like two-domain protein"/>
    <property type="match status" value="1"/>
</dbReference>
<keyword evidence="2" id="KW-1185">Reference proteome</keyword>
<protein>
    <recommendedName>
        <fullName evidence="3">AAA domain-containing protein</fullName>
    </recommendedName>
</protein>
<dbReference type="EMBL" id="JBBMER010000009">
    <property type="protein sequence ID" value="MEQ2380499.1"/>
    <property type="molecule type" value="Genomic_DNA"/>
</dbReference>
<dbReference type="Proteomes" id="UP001442364">
    <property type="component" value="Unassembled WGS sequence"/>
</dbReference>
<accession>A0ABV1BY68</accession>
<sequence>MAKDNICVIYDDDESYAKRLMGIINDSKDIPYRAKVFTKEEEFNRYILANKTDVLMVNEEQYTYGINHEDIKTDDNSVIVLCEDEKEAGIINDKKEKGLIGVCKYQPAYQLLGSITRQRPDRTQRVEDITRYIGVYGFNSTLRVTLAMVIAAAYSKKGRTLFINLDEFSGIEHIMMSDGCSNLSDVFYMFKQAGEHFTQQIRECIKANELFDYIPAVVCADDISYVNDRLISGLLDELAHNLKYDYIVVNISEGINKPWSIMGRCSNVYISDSGDYIENCRFNNLKRYFIESGKEAIVDRMMRINLKMKDTMDEGFLKRIMYTDAYGYVSSLLDMV</sequence>
<reference evidence="1 2" key="1">
    <citation type="submission" date="2024-03" db="EMBL/GenBank/DDBJ databases">
        <title>Human intestinal bacterial collection.</title>
        <authorList>
            <person name="Pauvert C."/>
            <person name="Hitch T.C.A."/>
            <person name="Clavel T."/>
        </authorList>
    </citation>
    <scope>NUCLEOTIDE SEQUENCE [LARGE SCALE GENOMIC DNA]</scope>
    <source>
        <strain evidence="1 2">CLA-AA-H255</strain>
    </source>
</reference>
<gene>
    <name evidence="1" type="ORF">WMO14_11570</name>
</gene>
<dbReference type="InterPro" id="IPR027417">
    <property type="entry name" value="P-loop_NTPase"/>
</dbReference>
<evidence type="ECO:0000313" key="2">
    <source>
        <dbReference type="Proteomes" id="UP001442364"/>
    </source>
</evidence>